<keyword evidence="2" id="KW-1185">Reference proteome</keyword>
<dbReference type="AlphaFoldDB" id="A0A9N9I2H0"/>
<sequence>MAIRRLKKIGFVFSHYIKGIYIDSHERDNVIAYRKEFFKTIARQERTIHISDFLTDTIGRLKINEEEIDNTIPSKAYIKINSRKNFDRWWNIDQLIDQ</sequence>
<name>A0A9N9I2H0_9GLOM</name>
<reference evidence="1" key="1">
    <citation type="submission" date="2021-06" db="EMBL/GenBank/DDBJ databases">
        <authorList>
            <person name="Kallberg Y."/>
            <person name="Tangrot J."/>
            <person name="Rosling A."/>
        </authorList>
    </citation>
    <scope>NUCLEOTIDE SEQUENCE</scope>
    <source>
        <strain evidence="1">UK204</strain>
    </source>
</reference>
<evidence type="ECO:0000313" key="2">
    <source>
        <dbReference type="Proteomes" id="UP000789570"/>
    </source>
</evidence>
<dbReference type="OrthoDB" id="2449121at2759"/>
<dbReference type="EMBL" id="CAJVPQ010009673">
    <property type="protein sequence ID" value="CAG8717078.1"/>
    <property type="molecule type" value="Genomic_DNA"/>
</dbReference>
<accession>A0A9N9I2H0</accession>
<gene>
    <name evidence="1" type="ORF">FCALED_LOCUS14211</name>
</gene>
<dbReference type="PANTHER" id="PTHR35871">
    <property type="entry name" value="EXPRESSED PROTEIN"/>
    <property type="match status" value="1"/>
</dbReference>
<feature type="non-terminal residue" evidence="1">
    <location>
        <position position="1"/>
    </location>
</feature>
<comment type="caution">
    <text evidence="1">The sequence shown here is derived from an EMBL/GenBank/DDBJ whole genome shotgun (WGS) entry which is preliminary data.</text>
</comment>
<dbReference type="PANTHER" id="PTHR35871:SF1">
    <property type="entry name" value="CXC1-LIKE CYSTEINE CLUSTER ASSOCIATED WITH KDZ TRANSPOSASES DOMAIN-CONTAINING PROTEIN"/>
    <property type="match status" value="1"/>
</dbReference>
<dbReference type="Proteomes" id="UP000789570">
    <property type="component" value="Unassembled WGS sequence"/>
</dbReference>
<evidence type="ECO:0000313" key="1">
    <source>
        <dbReference type="EMBL" id="CAG8717078.1"/>
    </source>
</evidence>
<proteinExistence type="predicted"/>
<organism evidence="1 2">
    <name type="scientific">Funneliformis caledonium</name>
    <dbReference type="NCBI Taxonomy" id="1117310"/>
    <lineage>
        <taxon>Eukaryota</taxon>
        <taxon>Fungi</taxon>
        <taxon>Fungi incertae sedis</taxon>
        <taxon>Mucoromycota</taxon>
        <taxon>Glomeromycotina</taxon>
        <taxon>Glomeromycetes</taxon>
        <taxon>Glomerales</taxon>
        <taxon>Glomeraceae</taxon>
        <taxon>Funneliformis</taxon>
    </lineage>
</organism>
<protein>
    <submittedName>
        <fullName evidence="1">8903_t:CDS:1</fullName>
    </submittedName>
</protein>